<evidence type="ECO:0000256" key="1">
    <source>
        <dbReference type="ARBA" id="ARBA00022741"/>
    </source>
</evidence>
<dbReference type="Gene3D" id="3.40.50.300">
    <property type="entry name" value="P-loop containing nucleotide triphosphate hydrolases"/>
    <property type="match status" value="1"/>
</dbReference>
<name>A0AAW4WB20_9FIRM</name>
<keyword evidence="2" id="KW-0067">ATP-binding</keyword>
<dbReference type="GO" id="GO:0005524">
    <property type="term" value="F:ATP binding"/>
    <property type="evidence" value="ECO:0007669"/>
    <property type="project" value="UniProtKB-KW"/>
</dbReference>
<evidence type="ECO:0000313" key="4">
    <source>
        <dbReference type="EMBL" id="MCC2228245.1"/>
    </source>
</evidence>
<dbReference type="InterPro" id="IPR001270">
    <property type="entry name" value="ClpA/B"/>
</dbReference>
<dbReference type="InterPro" id="IPR003959">
    <property type="entry name" value="ATPase_AAA_core"/>
</dbReference>
<feature type="domain" description="AAA+ ATPase" evidence="3">
    <location>
        <begin position="99"/>
        <end position="248"/>
    </location>
</feature>
<dbReference type="RefSeq" id="WP_227588818.1">
    <property type="nucleotide sequence ID" value="NZ_JAJEQQ010000015.1"/>
</dbReference>
<proteinExistence type="predicted"/>
<sequence length="261" mass="29998">MPNIKVIAQTKRIDVLLKYFPLFFDGQEFVVKLLPDLYDLDNEEVQENKLVKITDLQGDSFDNFIQGFNHNLIGHKYFKERLEYVLKNFRLLNRAEEQKVLSIFLYGKSGIGKTEVARLIANGLQDKCYLAKINFQNYSSQDSLNSLIGSPAGYVGCEHGELSDKIKKSKVGVLLCDEFEKTTRPVFSYFLELLEEGKFTDSMTREYDLDGYVIIFTSNLPNETEYKKVIPPELQTRFGLLVRTLHVSVHEYGIDFCASLS</sequence>
<gene>
    <name evidence="4" type="ORF">LKD40_10595</name>
</gene>
<evidence type="ECO:0000313" key="5">
    <source>
        <dbReference type="Proteomes" id="UP001198612"/>
    </source>
</evidence>
<dbReference type="GO" id="GO:0016887">
    <property type="term" value="F:ATP hydrolysis activity"/>
    <property type="evidence" value="ECO:0007669"/>
    <property type="project" value="InterPro"/>
</dbReference>
<dbReference type="InterPro" id="IPR050130">
    <property type="entry name" value="ClpA_ClpB"/>
</dbReference>
<dbReference type="SMART" id="SM00382">
    <property type="entry name" value="AAA"/>
    <property type="match status" value="1"/>
</dbReference>
<dbReference type="InterPro" id="IPR003593">
    <property type="entry name" value="AAA+_ATPase"/>
</dbReference>
<dbReference type="InterPro" id="IPR027417">
    <property type="entry name" value="P-loop_NTPase"/>
</dbReference>
<dbReference type="GO" id="GO:0005737">
    <property type="term" value="C:cytoplasm"/>
    <property type="evidence" value="ECO:0007669"/>
    <property type="project" value="TreeGrafter"/>
</dbReference>
<dbReference type="PRINTS" id="PR00300">
    <property type="entry name" value="CLPPROTEASEA"/>
</dbReference>
<organism evidence="4 5">
    <name type="scientific">Blautia fusiformis</name>
    <dbReference type="NCBI Taxonomy" id="2881264"/>
    <lineage>
        <taxon>Bacteria</taxon>
        <taxon>Bacillati</taxon>
        <taxon>Bacillota</taxon>
        <taxon>Clostridia</taxon>
        <taxon>Lachnospirales</taxon>
        <taxon>Lachnospiraceae</taxon>
        <taxon>Blautia</taxon>
    </lineage>
</organism>
<keyword evidence="5" id="KW-1185">Reference proteome</keyword>
<dbReference type="PANTHER" id="PTHR11638:SF18">
    <property type="entry name" value="HEAT SHOCK PROTEIN 104"/>
    <property type="match status" value="1"/>
</dbReference>
<dbReference type="Proteomes" id="UP001198612">
    <property type="component" value="Unassembled WGS sequence"/>
</dbReference>
<comment type="caution">
    <text evidence="4">The sequence shown here is derived from an EMBL/GenBank/DDBJ whole genome shotgun (WGS) entry which is preliminary data.</text>
</comment>
<accession>A0AAW4WB20</accession>
<keyword evidence="1" id="KW-0547">Nucleotide-binding</keyword>
<dbReference type="AlphaFoldDB" id="A0AAW4WB20"/>
<protein>
    <submittedName>
        <fullName evidence="4">AAA family ATPase</fullName>
    </submittedName>
</protein>
<dbReference type="GO" id="GO:0034605">
    <property type="term" value="P:cellular response to heat"/>
    <property type="evidence" value="ECO:0007669"/>
    <property type="project" value="TreeGrafter"/>
</dbReference>
<dbReference type="PANTHER" id="PTHR11638">
    <property type="entry name" value="ATP-DEPENDENT CLP PROTEASE"/>
    <property type="match status" value="1"/>
</dbReference>
<dbReference type="EMBL" id="JAJEQQ010000015">
    <property type="protein sequence ID" value="MCC2228245.1"/>
    <property type="molecule type" value="Genomic_DNA"/>
</dbReference>
<evidence type="ECO:0000259" key="3">
    <source>
        <dbReference type="SMART" id="SM00382"/>
    </source>
</evidence>
<dbReference type="Pfam" id="PF07724">
    <property type="entry name" value="AAA_2"/>
    <property type="match status" value="1"/>
</dbReference>
<dbReference type="SUPFAM" id="SSF52540">
    <property type="entry name" value="P-loop containing nucleoside triphosphate hydrolases"/>
    <property type="match status" value="1"/>
</dbReference>
<reference evidence="4 5" key="1">
    <citation type="submission" date="2021-10" db="EMBL/GenBank/DDBJ databases">
        <title>Anaerobic single-cell dispensing facilitates the cultivation of human gut bacteria.</title>
        <authorList>
            <person name="Afrizal A."/>
        </authorList>
    </citation>
    <scope>NUCLEOTIDE SEQUENCE [LARGE SCALE GENOMIC DNA]</scope>
    <source>
        <strain evidence="4 5">CLA-AA-H217</strain>
    </source>
</reference>
<evidence type="ECO:0000256" key="2">
    <source>
        <dbReference type="ARBA" id="ARBA00022840"/>
    </source>
</evidence>